<comment type="subcellular location">
    <subcellularLocation>
        <location evidence="1">Cell membrane</location>
        <topology evidence="1">Multi-pass membrane protein</topology>
    </subcellularLocation>
</comment>
<dbReference type="Pfam" id="PF00884">
    <property type="entry name" value="Sulfatase"/>
    <property type="match status" value="1"/>
</dbReference>
<dbReference type="InterPro" id="IPR050448">
    <property type="entry name" value="OpgB/LTA_synthase_biosynth"/>
</dbReference>
<feature type="transmembrane region" description="Helical" evidence="6">
    <location>
        <begin position="44"/>
        <end position="60"/>
    </location>
</feature>
<protein>
    <submittedName>
        <fullName evidence="8">Sulfatase-like hydrolase/transferase</fullName>
    </submittedName>
</protein>
<feature type="transmembrane region" description="Helical" evidence="6">
    <location>
        <begin position="6"/>
        <end position="24"/>
    </location>
</feature>
<dbReference type="RefSeq" id="WP_273639340.1">
    <property type="nucleotide sequence ID" value="NZ_JAQQXP010000001.1"/>
</dbReference>
<keyword evidence="4 6" id="KW-1133">Transmembrane helix</keyword>
<organism evidence="8 9">
    <name type="scientific">Alteromonas gilva</name>
    <dbReference type="NCBI Taxonomy" id="2987522"/>
    <lineage>
        <taxon>Bacteria</taxon>
        <taxon>Pseudomonadati</taxon>
        <taxon>Pseudomonadota</taxon>
        <taxon>Gammaproteobacteria</taxon>
        <taxon>Alteromonadales</taxon>
        <taxon>Alteromonadaceae</taxon>
        <taxon>Alteromonas/Salinimonas group</taxon>
        <taxon>Alteromonas</taxon>
    </lineage>
</organism>
<evidence type="ECO:0000256" key="3">
    <source>
        <dbReference type="ARBA" id="ARBA00022692"/>
    </source>
</evidence>
<feature type="transmembrane region" description="Helical" evidence="6">
    <location>
        <begin position="147"/>
        <end position="164"/>
    </location>
</feature>
<evidence type="ECO:0000313" key="8">
    <source>
        <dbReference type="EMBL" id="MDC8830468.1"/>
    </source>
</evidence>
<keyword evidence="3 6" id="KW-0812">Transmembrane</keyword>
<evidence type="ECO:0000256" key="5">
    <source>
        <dbReference type="ARBA" id="ARBA00023136"/>
    </source>
</evidence>
<evidence type="ECO:0000256" key="4">
    <source>
        <dbReference type="ARBA" id="ARBA00022989"/>
    </source>
</evidence>
<feature type="transmembrane region" description="Helical" evidence="6">
    <location>
        <begin position="66"/>
        <end position="87"/>
    </location>
</feature>
<evidence type="ECO:0000256" key="6">
    <source>
        <dbReference type="SAM" id="Phobius"/>
    </source>
</evidence>
<dbReference type="Proteomes" id="UP001218788">
    <property type="component" value="Unassembled WGS sequence"/>
</dbReference>
<accession>A0ABT5L3W2</accession>
<dbReference type="InterPro" id="IPR000917">
    <property type="entry name" value="Sulfatase_N"/>
</dbReference>
<dbReference type="EMBL" id="JAQQXP010000001">
    <property type="protein sequence ID" value="MDC8830468.1"/>
    <property type="molecule type" value="Genomic_DNA"/>
</dbReference>
<keyword evidence="2" id="KW-1003">Cell membrane</keyword>
<evidence type="ECO:0000256" key="1">
    <source>
        <dbReference type="ARBA" id="ARBA00004651"/>
    </source>
</evidence>
<dbReference type="PANTHER" id="PTHR47371">
    <property type="entry name" value="LIPOTEICHOIC ACID SYNTHASE"/>
    <property type="match status" value="1"/>
</dbReference>
<evidence type="ECO:0000313" key="9">
    <source>
        <dbReference type="Proteomes" id="UP001218788"/>
    </source>
</evidence>
<dbReference type="SUPFAM" id="SSF53649">
    <property type="entry name" value="Alkaline phosphatase-like"/>
    <property type="match status" value="1"/>
</dbReference>
<evidence type="ECO:0000259" key="7">
    <source>
        <dbReference type="Pfam" id="PF00884"/>
    </source>
</evidence>
<dbReference type="PANTHER" id="PTHR47371:SF3">
    <property type="entry name" value="PHOSPHOGLYCEROL TRANSFERASE I"/>
    <property type="match status" value="1"/>
</dbReference>
<sequence>MEFLTGTANILPVLYLSLIAILLLNKELRAKRGALSKTLSLADLNWLAGVVFLHSAVSGLNDYTGMLLALTFTAYGLLVWLDAMLFVQYRIEVNRETITWFFKGTKGLLKGIPHLFDVLNKYWPAILIPFSITGAFWLSVYSLSTEVSLLAAFMFVIYGCSASTPRTFRVLVVLFGSGLSLLSVLLGSELRFNESSMLTLLAAFLLFINIYAMLKRPKSAFFTTPSLLPNIVLSDDFIVAEQTGRSTDSHFIPEPKSIQRSNLFGCCKGANVIMITMESLGCYVKPYPGAPVDSLLEKRFGSNRWLSEQHFSLCPNTTVSTNQIYTGMYSNNPYNKKDSAYFGAEPYYIRDLKAQGYTTLFLDSANTDLYDYWKLLERIGFDHVWGTQDIPANGLTADYRLWNMVDEIVDRVGDRPYYLHLINDQTHMPYEVVDKQRFNRHKGNSQKALYLNAVEEVDYIIDEFLNRLAQKLDLSNTILVFTGDHGESFGEYGYSFHSNSVIPEQTQVPFMLTHPKLSAKTLTHSSHFDLFPTFFDLLGIDYQHKSFGQSLALDNRECCYFFHSATLKGNTPANFSLVKDNQLYWFDRLFNQTYQFSYQHEHWSNIPVSDKQWIETMLGYNLLQKGLINSDSERQSG</sequence>
<reference evidence="8 9" key="1">
    <citation type="submission" date="2022-10" db="EMBL/GenBank/DDBJ databases">
        <title>Alteromonas sp. chi3 Genome sequencing.</title>
        <authorList>
            <person name="Park S."/>
        </authorList>
    </citation>
    <scope>NUCLEOTIDE SEQUENCE [LARGE SCALE GENOMIC DNA]</scope>
    <source>
        <strain evidence="9">chi3</strain>
    </source>
</reference>
<keyword evidence="5 6" id="KW-0472">Membrane</keyword>
<feature type="transmembrane region" description="Helical" evidence="6">
    <location>
        <begin position="171"/>
        <end position="190"/>
    </location>
</feature>
<name>A0ABT5L3W2_9ALTE</name>
<comment type="caution">
    <text evidence="8">The sequence shown here is derived from an EMBL/GenBank/DDBJ whole genome shotgun (WGS) entry which is preliminary data.</text>
</comment>
<gene>
    <name evidence="8" type="ORF">OIK42_06775</name>
</gene>
<evidence type="ECO:0000256" key="2">
    <source>
        <dbReference type="ARBA" id="ARBA00022475"/>
    </source>
</evidence>
<feature type="transmembrane region" description="Helical" evidence="6">
    <location>
        <begin position="196"/>
        <end position="214"/>
    </location>
</feature>
<dbReference type="Gene3D" id="3.40.720.10">
    <property type="entry name" value="Alkaline Phosphatase, subunit A"/>
    <property type="match status" value="1"/>
</dbReference>
<feature type="domain" description="Sulfatase N-terminal" evidence="7">
    <location>
        <begin position="271"/>
        <end position="540"/>
    </location>
</feature>
<dbReference type="InterPro" id="IPR017850">
    <property type="entry name" value="Alkaline_phosphatase_core_sf"/>
</dbReference>
<keyword evidence="9" id="KW-1185">Reference proteome</keyword>
<proteinExistence type="predicted"/>